<reference evidence="5 6" key="1">
    <citation type="submission" date="2023-12" db="EMBL/GenBank/DDBJ databases">
        <title>Friends and Foes: Symbiotic and Algicidal bacterial influence on Karenia brevis blooms.</title>
        <authorList>
            <person name="Fei C."/>
            <person name="Mohamed A.R."/>
            <person name="Booker A."/>
            <person name="Arshad M."/>
            <person name="Klass S."/>
            <person name="Ahn S."/>
            <person name="Gilbert P.M."/>
            <person name="Heil C.A."/>
            <person name="Martinez J.M."/>
            <person name="Amin S.A."/>
        </authorList>
    </citation>
    <scope>NUCLEOTIDE SEQUENCE [LARGE SCALE GENOMIC DNA]</scope>
    <source>
        <strain evidence="5 6">CE15</strain>
    </source>
</reference>
<gene>
    <name evidence="5" type="ORF">WAE96_01125</name>
</gene>
<accession>A0ABU8EQC7</accession>
<dbReference type="EMBL" id="JBAWKS010000001">
    <property type="protein sequence ID" value="MEI4548307.1"/>
    <property type="molecule type" value="Genomic_DNA"/>
</dbReference>
<keyword evidence="6" id="KW-1185">Reference proteome</keyword>
<evidence type="ECO:0000313" key="6">
    <source>
        <dbReference type="Proteomes" id="UP001382455"/>
    </source>
</evidence>
<evidence type="ECO:0000256" key="2">
    <source>
        <dbReference type="PROSITE-ProRule" id="PRU00169"/>
    </source>
</evidence>
<evidence type="ECO:0000259" key="3">
    <source>
        <dbReference type="PROSITE" id="PS50110"/>
    </source>
</evidence>
<dbReference type="PANTHER" id="PTHR37299">
    <property type="entry name" value="TRANSCRIPTIONAL REGULATOR-RELATED"/>
    <property type="match status" value="1"/>
</dbReference>
<feature type="domain" description="HTH LytTR-type" evidence="4">
    <location>
        <begin position="146"/>
        <end position="242"/>
    </location>
</feature>
<evidence type="ECO:0000259" key="4">
    <source>
        <dbReference type="PROSITE" id="PS50930"/>
    </source>
</evidence>
<comment type="caution">
    <text evidence="2">Lacks conserved residue(s) required for the propagation of feature annotation.</text>
</comment>
<keyword evidence="5" id="KW-0238">DNA-binding</keyword>
<dbReference type="RefSeq" id="WP_336434314.1">
    <property type="nucleotide sequence ID" value="NZ_JBAWKS010000001.1"/>
</dbReference>
<dbReference type="Proteomes" id="UP001382455">
    <property type="component" value="Unassembled WGS sequence"/>
</dbReference>
<dbReference type="PANTHER" id="PTHR37299:SF1">
    <property type="entry name" value="STAGE 0 SPORULATION PROTEIN A HOMOLOG"/>
    <property type="match status" value="1"/>
</dbReference>
<keyword evidence="1" id="KW-0902">Two-component regulatory system</keyword>
<dbReference type="Gene3D" id="2.40.50.1020">
    <property type="entry name" value="LytTr DNA-binding domain"/>
    <property type="match status" value="1"/>
</dbReference>
<dbReference type="PROSITE" id="PS50930">
    <property type="entry name" value="HTH_LYTTR"/>
    <property type="match status" value="1"/>
</dbReference>
<dbReference type="GO" id="GO:0003677">
    <property type="term" value="F:DNA binding"/>
    <property type="evidence" value="ECO:0007669"/>
    <property type="project" value="UniProtKB-KW"/>
</dbReference>
<comment type="caution">
    <text evidence="5">The sequence shown here is derived from an EMBL/GenBank/DDBJ whole genome shotgun (WGS) entry which is preliminary data.</text>
</comment>
<evidence type="ECO:0000256" key="1">
    <source>
        <dbReference type="ARBA" id="ARBA00023012"/>
    </source>
</evidence>
<protein>
    <submittedName>
        <fullName evidence="5">LytTR family DNA-binding domain-containing protein</fullName>
    </submittedName>
</protein>
<proteinExistence type="predicted"/>
<dbReference type="SMART" id="SM00850">
    <property type="entry name" value="LytTR"/>
    <property type="match status" value="1"/>
</dbReference>
<dbReference type="InterPro" id="IPR046947">
    <property type="entry name" value="LytR-like"/>
</dbReference>
<name>A0ABU8EQC7_9GAMM</name>
<organism evidence="5 6">
    <name type="scientific">Pseudoalteromonas spongiae</name>
    <dbReference type="NCBI Taxonomy" id="298657"/>
    <lineage>
        <taxon>Bacteria</taxon>
        <taxon>Pseudomonadati</taxon>
        <taxon>Pseudomonadota</taxon>
        <taxon>Gammaproteobacteria</taxon>
        <taxon>Alteromonadales</taxon>
        <taxon>Pseudoalteromonadaceae</taxon>
        <taxon>Pseudoalteromonas</taxon>
    </lineage>
</organism>
<dbReference type="PROSITE" id="PS50110">
    <property type="entry name" value="RESPONSE_REGULATORY"/>
    <property type="match status" value="1"/>
</dbReference>
<sequence>MRKFSLVIADEKESNKSALKTLLKEHENFEAIALAFDWSEAISIVNTMQADVLFINHNLLPNLDALETLAQECPDYTQIVYLGESEAEAIYAFEHDFADYLLFPCDRNRFNKCIKKLSSRLNNNKQLPFENIQSLINQLNTTDQTLIVKDSGRIKLIDCNDIVWVGGAGNYVELYLVNEERPTLHRETLSAMETKLADLGFIRIHRSVIVRKKCIAELKPTDSGDYQVTLRNGHQLSLSRRYKSSMTGII</sequence>
<dbReference type="Gene3D" id="3.40.50.2300">
    <property type="match status" value="1"/>
</dbReference>
<dbReference type="Pfam" id="PF04397">
    <property type="entry name" value="LytTR"/>
    <property type="match status" value="1"/>
</dbReference>
<feature type="domain" description="Response regulatory" evidence="3">
    <location>
        <begin position="5"/>
        <end position="118"/>
    </location>
</feature>
<evidence type="ECO:0000313" key="5">
    <source>
        <dbReference type="EMBL" id="MEI4548307.1"/>
    </source>
</evidence>
<dbReference type="InterPro" id="IPR001789">
    <property type="entry name" value="Sig_transdc_resp-reg_receiver"/>
</dbReference>
<dbReference type="InterPro" id="IPR011006">
    <property type="entry name" value="CheY-like_superfamily"/>
</dbReference>
<dbReference type="InterPro" id="IPR007492">
    <property type="entry name" value="LytTR_DNA-bd_dom"/>
</dbReference>
<dbReference type="SUPFAM" id="SSF52172">
    <property type="entry name" value="CheY-like"/>
    <property type="match status" value="1"/>
</dbReference>